<evidence type="ECO:0000313" key="3">
    <source>
        <dbReference type="Proteomes" id="UP001143463"/>
    </source>
</evidence>
<sequence>MARILKDLSGPRRGPRPTGGPLGRVLVLVPLIGSLVRRGPRT</sequence>
<evidence type="ECO:0000256" key="1">
    <source>
        <dbReference type="SAM" id="MobiDB-lite"/>
    </source>
</evidence>
<dbReference type="Proteomes" id="UP001143463">
    <property type="component" value="Unassembled WGS sequence"/>
</dbReference>
<keyword evidence="3" id="KW-1185">Reference proteome</keyword>
<dbReference type="RefSeq" id="WP_269323062.1">
    <property type="nucleotide sequence ID" value="NZ_BAAAUZ010000053.1"/>
</dbReference>
<organism evidence="2 3">
    <name type="scientific">Pseudonocardia halophobica</name>
    <dbReference type="NCBI Taxonomy" id="29401"/>
    <lineage>
        <taxon>Bacteria</taxon>
        <taxon>Bacillati</taxon>
        <taxon>Actinomycetota</taxon>
        <taxon>Actinomycetes</taxon>
        <taxon>Pseudonocardiales</taxon>
        <taxon>Pseudonocardiaceae</taxon>
        <taxon>Pseudonocardia</taxon>
    </lineage>
</organism>
<dbReference type="EMBL" id="BSFQ01000061">
    <property type="protein sequence ID" value="GLL15967.1"/>
    <property type="molecule type" value="Genomic_DNA"/>
</dbReference>
<dbReference type="AlphaFoldDB" id="A0A9W6UGB7"/>
<feature type="compositionally biased region" description="Basic and acidic residues" evidence="1">
    <location>
        <begin position="1"/>
        <end position="10"/>
    </location>
</feature>
<comment type="caution">
    <text evidence="2">The sequence shown here is derived from an EMBL/GenBank/DDBJ whole genome shotgun (WGS) entry which is preliminary data.</text>
</comment>
<accession>A0A9W6UGB7</accession>
<reference evidence="2" key="2">
    <citation type="submission" date="2023-01" db="EMBL/GenBank/DDBJ databases">
        <authorList>
            <person name="Sun Q."/>
            <person name="Evtushenko L."/>
        </authorList>
    </citation>
    <scope>NUCLEOTIDE SEQUENCE</scope>
    <source>
        <strain evidence="2">VKM Ac-1069</strain>
    </source>
</reference>
<reference evidence="2" key="1">
    <citation type="journal article" date="2014" name="Int. J. Syst. Evol. Microbiol.">
        <title>Complete genome sequence of Corynebacterium casei LMG S-19264T (=DSM 44701T), isolated from a smear-ripened cheese.</title>
        <authorList>
            <consortium name="US DOE Joint Genome Institute (JGI-PGF)"/>
            <person name="Walter F."/>
            <person name="Albersmeier A."/>
            <person name="Kalinowski J."/>
            <person name="Ruckert C."/>
        </authorList>
    </citation>
    <scope>NUCLEOTIDE SEQUENCE</scope>
    <source>
        <strain evidence="2">VKM Ac-1069</strain>
    </source>
</reference>
<evidence type="ECO:0000313" key="2">
    <source>
        <dbReference type="EMBL" id="GLL15967.1"/>
    </source>
</evidence>
<protein>
    <submittedName>
        <fullName evidence="2">Uncharacterized protein</fullName>
    </submittedName>
</protein>
<proteinExistence type="predicted"/>
<feature type="region of interest" description="Disordered" evidence="1">
    <location>
        <begin position="1"/>
        <end position="21"/>
    </location>
</feature>
<name>A0A9W6UGB7_9PSEU</name>
<gene>
    <name evidence="2" type="ORF">GCM10017577_71210</name>
</gene>